<dbReference type="STRING" id="2518989.IMCC3088_9"/>
<dbReference type="RefSeq" id="WP_009577002.1">
    <property type="nucleotide sequence ID" value="NZ_AEIG01000098.1"/>
</dbReference>
<dbReference type="AlphaFoldDB" id="F3L578"/>
<dbReference type="InterPro" id="IPR011650">
    <property type="entry name" value="Peptidase_M20_dimer"/>
</dbReference>
<evidence type="ECO:0000313" key="3">
    <source>
        <dbReference type="Proteomes" id="UP000005615"/>
    </source>
</evidence>
<dbReference type="PIRSF" id="PIRSF005962">
    <property type="entry name" value="Pept_M20D_amidohydro"/>
    <property type="match status" value="1"/>
</dbReference>
<comment type="caution">
    <text evidence="2">The sequence shown here is derived from an EMBL/GenBank/DDBJ whole genome shotgun (WGS) entry which is preliminary data.</text>
</comment>
<evidence type="ECO:0000256" key="1">
    <source>
        <dbReference type="PIRSR" id="PIRSR005962-1"/>
    </source>
</evidence>
<comment type="cofactor">
    <cofactor evidence="1">
        <name>Mn(2+)</name>
        <dbReference type="ChEBI" id="CHEBI:29035"/>
    </cofactor>
    <text evidence="1">The Mn(2+) ion enhances activity.</text>
</comment>
<organism evidence="2 3">
    <name type="scientific">Aequoribacter fuscus</name>
    <dbReference type="NCBI Taxonomy" id="2518989"/>
    <lineage>
        <taxon>Bacteria</taxon>
        <taxon>Pseudomonadati</taxon>
        <taxon>Pseudomonadota</taxon>
        <taxon>Gammaproteobacteria</taxon>
        <taxon>Cellvibrionales</taxon>
        <taxon>Halieaceae</taxon>
        <taxon>Aequoribacter</taxon>
    </lineage>
</organism>
<dbReference type="GO" id="GO:0050118">
    <property type="term" value="F:N-acetyldiaminopimelate deacetylase activity"/>
    <property type="evidence" value="ECO:0007669"/>
    <property type="project" value="UniProtKB-ARBA"/>
</dbReference>
<dbReference type="SUPFAM" id="SSF53187">
    <property type="entry name" value="Zn-dependent exopeptidases"/>
    <property type="match status" value="1"/>
</dbReference>
<reference evidence="2 3" key="1">
    <citation type="journal article" date="2011" name="J. Bacteriol.">
        <title>Genome sequence of strain IMCC3088, a proteorhodopsin-containing marine bacterium belonging to the OM60/NOR5 clade.</title>
        <authorList>
            <person name="Jang Y."/>
            <person name="Oh H.M."/>
            <person name="Kang I."/>
            <person name="Lee K."/>
            <person name="Yang S.J."/>
            <person name="Cho J.C."/>
        </authorList>
    </citation>
    <scope>NUCLEOTIDE SEQUENCE [LARGE SCALE GENOMIC DNA]</scope>
    <source>
        <strain evidence="2 3">IMCC3088</strain>
    </source>
</reference>
<dbReference type="GO" id="GO:0019877">
    <property type="term" value="P:diaminopimelate biosynthetic process"/>
    <property type="evidence" value="ECO:0007669"/>
    <property type="project" value="UniProtKB-ARBA"/>
</dbReference>
<dbReference type="Gene3D" id="3.40.630.10">
    <property type="entry name" value="Zn peptidases"/>
    <property type="match status" value="1"/>
</dbReference>
<dbReference type="Gene3D" id="3.30.70.360">
    <property type="match status" value="1"/>
</dbReference>
<feature type="binding site" evidence="1">
    <location>
        <position position="121"/>
    </location>
    <ligand>
        <name>Mn(2+)</name>
        <dbReference type="ChEBI" id="CHEBI:29035"/>
        <label>2</label>
    </ligand>
</feature>
<dbReference type="PANTHER" id="PTHR11014">
    <property type="entry name" value="PEPTIDASE M20 FAMILY MEMBER"/>
    <property type="match status" value="1"/>
</dbReference>
<keyword evidence="1" id="KW-0464">Manganese</keyword>
<dbReference type="InterPro" id="IPR017439">
    <property type="entry name" value="Amidohydrolase"/>
</dbReference>
<feature type="binding site" evidence="1">
    <location>
        <position position="399"/>
    </location>
    <ligand>
        <name>Mn(2+)</name>
        <dbReference type="ChEBI" id="CHEBI:29035"/>
        <label>2</label>
    </ligand>
</feature>
<feature type="binding site" evidence="1">
    <location>
        <position position="123"/>
    </location>
    <ligand>
        <name>Mn(2+)</name>
        <dbReference type="ChEBI" id="CHEBI:29035"/>
        <label>2</label>
    </ligand>
</feature>
<accession>F3L578</accession>
<dbReference type="Pfam" id="PF01546">
    <property type="entry name" value="Peptidase_M20"/>
    <property type="match status" value="1"/>
</dbReference>
<feature type="binding site" evidence="1">
    <location>
        <position position="157"/>
    </location>
    <ligand>
        <name>Mn(2+)</name>
        <dbReference type="ChEBI" id="CHEBI:29035"/>
        <label>2</label>
    </ligand>
</feature>
<dbReference type="InterPro" id="IPR036264">
    <property type="entry name" value="Bact_exopeptidase_dim_dom"/>
</dbReference>
<dbReference type="Pfam" id="PF07687">
    <property type="entry name" value="M20_dimer"/>
    <property type="match status" value="1"/>
</dbReference>
<dbReference type="SUPFAM" id="SSF55031">
    <property type="entry name" value="Bacterial exopeptidase dimerisation domain"/>
    <property type="match status" value="1"/>
</dbReference>
<name>F3L578_9GAMM</name>
<dbReference type="InterPro" id="IPR002933">
    <property type="entry name" value="Peptidase_M20"/>
</dbReference>
<dbReference type="GO" id="GO:0046872">
    <property type="term" value="F:metal ion binding"/>
    <property type="evidence" value="ECO:0007669"/>
    <property type="project" value="UniProtKB-KW"/>
</dbReference>
<dbReference type="eggNOG" id="COG1473">
    <property type="taxonomic scope" value="Bacteria"/>
</dbReference>
<protein>
    <submittedName>
        <fullName evidence="2">Amidohydrolase family protein Peptidase M20D</fullName>
    </submittedName>
</protein>
<evidence type="ECO:0000313" key="2">
    <source>
        <dbReference type="EMBL" id="EGG28525.1"/>
    </source>
</evidence>
<keyword evidence="3" id="KW-1185">Reference proteome</keyword>
<proteinExistence type="predicted"/>
<dbReference type="NCBIfam" id="TIGR01891">
    <property type="entry name" value="amidohydrolases"/>
    <property type="match status" value="1"/>
</dbReference>
<feature type="binding site" evidence="1">
    <location>
        <position position="184"/>
    </location>
    <ligand>
        <name>Mn(2+)</name>
        <dbReference type="ChEBI" id="CHEBI:29035"/>
        <label>2</label>
    </ligand>
</feature>
<sequence length="428" mass="46351">MSLVRIATITTVLLASSVTSAQDFDRLGFYEYLHANPELSFQEEKTSALLARTWRQAGFEVTEQVGGHGVVGLLENGEGPTLMIRMDTDALPVQEQTGLPYASRAKAIEMTGQEVHVMHACGHDVHMTVGTETALNLAMQKEAWQGTLMVIAQPAEERGAGAKAMLNDGLFERFATPDYNLSLHTLATLPAGQIGYVPGWMMANVDSVDIQLKGVGGHGAYPHNAKDPIVLAASIIMDLQTLVSREIHPVEPGVVTVGSIHAGTKHNIIPDSATLQLTVRSYSDATRETLLKGIRRIAIKNAEAMGFPEDLLPVVEVKDEYTPALWNDPELVARSVAVMKSVIGAANVIEVTKEMGGEDFARYGRTDEKIPSFMIRLGVVPDAKWEAFQRGETNLPSLHSPFFAPDPAKSIDTGVKAMTAMALDLLQN</sequence>
<dbReference type="FunFam" id="3.30.70.360:FF:000001">
    <property type="entry name" value="N-acetyldiaminopimelate deacetylase"/>
    <property type="match status" value="1"/>
</dbReference>
<gene>
    <name evidence="2" type="ORF">IMCC3088_9</name>
</gene>
<dbReference type="PANTHER" id="PTHR11014:SF63">
    <property type="entry name" value="METALLOPEPTIDASE, PUTATIVE (AFU_ORTHOLOGUE AFUA_6G09600)-RELATED"/>
    <property type="match status" value="1"/>
</dbReference>
<keyword evidence="2" id="KW-0378">Hydrolase</keyword>
<dbReference type="EMBL" id="AEIG01000098">
    <property type="protein sequence ID" value="EGG28525.1"/>
    <property type="molecule type" value="Genomic_DNA"/>
</dbReference>
<dbReference type="Proteomes" id="UP000005615">
    <property type="component" value="Unassembled WGS sequence"/>
</dbReference>
<dbReference type="OrthoDB" id="9777385at2"/>
<keyword evidence="1" id="KW-0479">Metal-binding</keyword>